<dbReference type="EMBL" id="JACHMH010000001">
    <property type="protein sequence ID" value="MBB4681976.1"/>
    <property type="molecule type" value="Genomic_DNA"/>
</dbReference>
<name>A0A7W7CLF5_9PSEU</name>
<feature type="domain" description="Dienelactone hydrolase" evidence="1">
    <location>
        <begin position="32"/>
        <end position="166"/>
    </location>
</feature>
<dbReference type="Pfam" id="PF01738">
    <property type="entry name" value="DLH"/>
    <property type="match status" value="1"/>
</dbReference>
<dbReference type="GO" id="GO:0016787">
    <property type="term" value="F:hydrolase activity"/>
    <property type="evidence" value="ECO:0007669"/>
    <property type="project" value="UniProtKB-KW"/>
</dbReference>
<evidence type="ECO:0000313" key="2">
    <source>
        <dbReference type="EMBL" id="MBB4681976.1"/>
    </source>
</evidence>
<evidence type="ECO:0000259" key="1">
    <source>
        <dbReference type="Pfam" id="PF01738"/>
    </source>
</evidence>
<dbReference type="Proteomes" id="UP000533598">
    <property type="component" value="Unassembled WGS sequence"/>
</dbReference>
<gene>
    <name evidence="2" type="ORF">HNR67_008094</name>
</gene>
<keyword evidence="2" id="KW-0378">Hydrolase</keyword>
<organism evidence="2 3">
    <name type="scientific">Crossiella cryophila</name>
    <dbReference type="NCBI Taxonomy" id="43355"/>
    <lineage>
        <taxon>Bacteria</taxon>
        <taxon>Bacillati</taxon>
        <taxon>Actinomycetota</taxon>
        <taxon>Actinomycetes</taxon>
        <taxon>Pseudonocardiales</taxon>
        <taxon>Pseudonocardiaceae</taxon>
        <taxon>Crossiella</taxon>
    </lineage>
</organism>
<reference evidence="2 3" key="1">
    <citation type="submission" date="2020-08" db="EMBL/GenBank/DDBJ databases">
        <title>Sequencing the genomes of 1000 actinobacteria strains.</title>
        <authorList>
            <person name="Klenk H.-P."/>
        </authorList>
    </citation>
    <scope>NUCLEOTIDE SEQUENCE [LARGE SCALE GENOMIC DNA]</scope>
    <source>
        <strain evidence="2 3">DSM 44230</strain>
    </source>
</reference>
<dbReference type="SUPFAM" id="SSF53474">
    <property type="entry name" value="alpha/beta-Hydrolases"/>
    <property type="match status" value="1"/>
</dbReference>
<sequence>MTAGAPETDLTGWRRAPFTAAGSTYDCYEKGSGPGVVLLPEIPGMTPSVLGFADHLVDNGFTVLIVSAFGTPGVPESTRTGLPVVAKACVSAEFRAFATNAKRPFSDYLRAVARDLAARTPGPGVGVIGMCFTGGFALAAAVDDVVLAPVGSQPSLPLPLGAKRKADPGMSEAELARIAARTVESGLCLMGLRFSEDWMAPGERFQTLKDRLGEAFRVVELDSRPGNPDGFKKNAHSVLTREVRERDGHAALAARAQVVAFLHERLG</sequence>
<dbReference type="InterPro" id="IPR002925">
    <property type="entry name" value="Dienelactn_hydro"/>
</dbReference>
<comment type="caution">
    <text evidence="2">The sequence shown here is derived from an EMBL/GenBank/DDBJ whole genome shotgun (WGS) entry which is preliminary data.</text>
</comment>
<keyword evidence="3" id="KW-1185">Reference proteome</keyword>
<evidence type="ECO:0000313" key="3">
    <source>
        <dbReference type="Proteomes" id="UP000533598"/>
    </source>
</evidence>
<dbReference type="RefSeq" id="WP_185008937.1">
    <property type="nucleotide sequence ID" value="NZ_BAAAUI010000034.1"/>
</dbReference>
<accession>A0A7W7CLF5</accession>
<dbReference type="InterPro" id="IPR029058">
    <property type="entry name" value="AB_hydrolase_fold"/>
</dbReference>
<proteinExistence type="predicted"/>
<dbReference type="Gene3D" id="3.40.50.1820">
    <property type="entry name" value="alpha/beta hydrolase"/>
    <property type="match status" value="1"/>
</dbReference>
<dbReference type="AlphaFoldDB" id="A0A7W7CLF5"/>
<protein>
    <submittedName>
        <fullName evidence="2">Dienelactone hydrolase</fullName>
    </submittedName>
</protein>